<keyword evidence="1" id="KW-0472">Membrane</keyword>
<evidence type="ECO:0000313" key="2">
    <source>
        <dbReference type="EMBL" id="RIH91627.1"/>
    </source>
</evidence>
<sequence length="148" mass="16603">MSYQEIKSIVALVSTLLINGLYGWYVFWRYQQEAPGVAELFRFWAVAMLIFMGVALVAQILITVVFRAAYRRITGETEPSFADELDRTIGLRATRNAYYAFALGLVVALLTQVLSLPPVALFATMFLAGIASEVAQALTQLYYYRRGV</sequence>
<accession>A0A399F4F2</accession>
<dbReference type="Proteomes" id="UP000266178">
    <property type="component" value="Unassembled WGS sequence"/>
</dbReference>
<proteinExistence type="predicted"/>
<reference evidence="2 3" key="1">
    <citation type="submission" date="2018-08" db="EMBL/GenBank/DDBJ databases">
        <title>Meiothermus granaticius genome AF-68 sequencing project.</title>
        <authorList>
            <person name="Da Costa M.S."/>
            <person name="Albuquerque L."/>
            <person name="Raposo P."/>
            <person name="Froufe H.J.C."/>
            <person name="Barroso C.S."/>
            <person name="Egas C."/>
        </authorList>
    </citation>
    <scope>NUCLEOTIDE SEQUENCE [LARGE SCALE GENOMIC DNA]</scope>
    <source>
        <strain evidence="2 3">AF-68</strain>
    </source>
</reference>
<keyword evidence="1" id="KW-1133">Transmembrane helix</keyword>
<keyword evidence="1" id="KW-0812">Transmembrane</keyword>
<dbReference type="EMBL" id="QWLB01000036">
    <property type="protein sequence ID" value="RIH91627.1"/>
    <property type="molecule type" value="Genomic_DNA"/>
</dbReference>
<comment type="caution">
    <text evidence="2">The sequence shown here is derived from an EMBL/GenBank/DDBJ whole genome shotgun (WGS) entry which is preliminary data.</text>
</comment>
<feature type="transmembrane region" description="Helical" evidence="1">
    <location>
        <begin position="120"/>
        <end position="144"/>
    </location>
</feature>
<name>A0A399F4F2_9DEIN</name>
<gene>
    <name evidence="2" type="ORF">Mgrana_02437</name>
</gene>
<feature type="transmembrane region" description="Helical" evidence="1">
    <location>
        <begin position="40"/>
        <end position="66"/>
    </location>
</feature>
<feature type="transmembrane region" description="Helical" evidence="1">
    <location>
        <begin position="9"/>
        <end position="28"/>
    </location>
</feature>
<evidence type="ECO:0000313" key="3">
    <source>
        <dbReference type="Proteomes" id="UP000266178"/>
    </source>
</evidence>
<organism evidence="2 3">
    <name type="scientific">Meiothermus granaticius NBRC 107808</name>
    <dbReference type="NCBI Taxonomy" id="1227551"/>
    <lineage>
        <taxon>Bacteria</taxon>
        <taxon>Thermotogati</taxon>
        <taxon>Deinococcota</taxon>
        <taxon>Deinococci</taxon>
        <taxon>Thermales</taxon>
        <taxon>Thermaceae</taxon>
        <taxon>Meiothermus</taxon>
    </lineage>
</organism>
<protein>
    <submittedName>
        <fullName evidence="2">Uncharacterized protein</fullName>
    </submittedName>
</protein>
<feature type="transmembrane region" description="Helical" evidence="1">
    <location>
        <begin position="97"/>
        <end position="114"/>
    </location>
</feature>
<dbReference type="AlphaFoldDB" id="A0A399F4F2"/>
<evidence type="ECO:0000256" key="1">
    <source>
        <dbReference type="SAM" id="Phobius"/>
    </source>
</evidence>
<keyword evidence="3" id="KW-1185">Reference proteome</keyword>